<dbReference type="InterPro" id="IPR002734">
    <property type="entry name" value="RibDG_C"/>
</dbReference>
<comment type="function">
    <text evidence="1 13">Converts 2,5-diamino-6-(ribosylamino)-4(3h)-pyrimidinone 5'-phosphate into 5-amino-6-(ribosylamino)-2,4(1h,3h)-pyrimidinedione 5'-phosphate.</text>
</comment>
<evidence type="ECO:0000259" key="17">
    <source>
        <dbReference type="PROSITE" id="PS51747"/>
    </source>
</evidence>
<evidence type="ECO:0000256" key="16">
    <source>
        <dbReference type="PIRSR" id="PIRSR006769-3"/>
    </source>
</evidence>
<evidence type="ECO:0000256" key="4">
    <source>
        <dbReference type="ARBA" id="ARBA00005259"/>
    </source>
</evidence>
<evidence type="ECO:0000256" key="7">
    <source>
        <dbReference type="ARBA" id="ARBA00022723"/>
    </source>
</evidence>
<feature type="binding site" evidence="15">
    <location>
        <position position="212"/>
    </location>
    <ligand>
        <name>substrate</name>
    </ligand>
</feature>
<evidence type="ECO:0000256" key="3">
    <source>
        <dbReference type="ARBA" id="ARBA00004910"/>
    </source>
</evidence>
<dbReference type="NCBIfam" id="TIGR00326">
    <property type="entry name" value="eubact_ribD"/>
    <property type="match status" value="1"/>
</dbReference>
<comment type="catalytic activity">
    <reaction evidence="13">
        <text>2,5-diamino-6-hydroxy-4-(5-phosphoribosylamino)-pyrimidine + H2O + H(+) = 5-amino-6-(5-phospho-D-ribosylamino)uracil + NH4(+)</text>
        <dbReference type="Rhea" id="RHEA:21868"/>
        <dbReference type="ChEBI" id="CHEBI:15377"/>
        <dbReference type="ChEBI" id="CHEBI:15378"/>
        <dbReference type="ChEBI" id="CHEBI:28938"/>
        <dbReference type="ChEBI" id="CHEBI:58453"/>
        <dbReference type="ChEBI" id="CHEBI:58614"/>
        <dbReference type="EC" id="3.5.4.26"/>
    </reaction>
</comment>
<evidence type="ECO:0000313" key="19">
    <source>
        <dbReference type="Proteomes" id="UP000192678"/>
    </source>
</evidence>
<dbReference type="InterPro" id="IPR004794">
    <property type="entry name" value="Eubact_RibD"/>
</dbReference>
<evidence type="ECO:0000256" key="1">
    <source>
        <dbReference type="ARBA" id="ARBA00002151"/>
    </source>
</evidence>
<keyword evidence="6 13" id="KW-0686">Riboflavin biosynthesis</keyword>
<comment type="cofactor">
    <cofactor evidence="13 16">
        <name>Zn(2+)</name>
        <dbReference type="ChEBI" id="CHEBI:29105"/>
    </cofactor>
    <text evidence="13 16">Binds 1 zinc ion.</text>
</comment>
<dbReference type="GO" id="GO:0009231">
    <property type="term" value="P:riboflavin biosynthetic process"/>
    <property type="evidence" value="ECO:0007669"/>
    <property type="project" value="UniProtKB-UniPathway"/>
</dbReference>
<comment type="similarity">
    <text evidence="4 13">In the N-terminal section; belongs to the cytidine and deoxycytidylate deaminase family.</text>
</comment>
<evidence type="ECO:0000256" key="12">
    <source>
        <dbReference type="ARBA" id="ARBA00023268"/>
    </source>
</evidence>
<evidence type="ECO:0000256" key="8">
    <source>
        <dbReference type="ARBA" id="ARBA00022801"/>
    </source>
</evidence>
<feature type="binding site" evidence="16">
    <location>
        <position position="50"/>
    </location>
    <ligand>
        <name>Zn(2+)</name>
        <dbReference type="ChEBI" id="CHEBI:29105"/>
        <note>catalytic</note>
    </ligand>
</feature>
<evidence type="ECO:0000256" key="10">
    <source>
        <dbReference type="ARBA" id="ARBA00022857"/>
    </source>
</evidence>
<dbReference type="PIRSF" id="PIRSF006769">
    <property type="entry name" value="RibD"/>
    <property type="match status" value="1"/>
</dbReference>
<dbReference type="GO" id="GO:0008270">
    <property type="term" value="F:zinc ion binding"/>
    <property type="evidence" value="ECO:0007669"/>
    <property type="project" value="InterPro"/>
</dbReference>
<dbReference type="PANTHER" id="PTHR38011">
    <property type="entry name" value="DIHYDROFOLATE REDUCTASE FAMILY PROTEIN (AFU_ORTHOLOGUE AFUA_8G06820)"/>
    <property type="match status" value="1"/>
</dbReference>
<feature type="active site" description="Proton donor" evidence="14">
    <location>
        <position position="52"/>
    </location>
</feature>
<accession>A0A1W2DAW1</accession>
<dbReference type="CDD" id="cd01284">
    <property type="entry name" value="Riboflavin_deaminase-reductase"/>
    <property type="match status" value="1"/>
</dbReference>
<name>A0A1W2DAW1_9SPHI</name>
<dbReference type="InterPro" id="IPR002125">
    <property type="entry name" value="CMP_dCMP_dom"/>
</dbReference>
<feature type="binding site" evidence="15">
    <location>
        <position position="208"/>
    </location>
    <ligand>
        <name>NADP(+)</name>
        <dbReference type="ChEBI" id="CHEBI:58349"/>
    </ligand>
</feature>
<dbReference type="Pfam" id="PF01872">
    <property type="entry name" value="RibD_C"/>
    <property type="match status" value="1"/>
</dbReference>
<dbReference type="SUPFAM" id="SSF53597">
    <property type="entry name" value="Dihydrofolate reductase-like"/>
    <property type="match status" value="1"/>
</dbReference>
<dbReference type="PANTHER" id="PTHR38011:SF7">
    <property type="entry name" value="2,5-DIAMINO-6-RIBOSYLAMINO-4(3H)-PYRIMIDINONE 5'-PHOSPHATE REDUCTASE"/>
    <property type="match status" value="1"/>
</dbReference>
<proteinExistence type="inferred from homology"/>
<dbReference type="EC" id="1.1.1.193" evidence="13"/>
<dbReference type="InterPro" id="IPR024072">
    <property type="entry name" value="DHFR-like_dom_sf"/>
</dbReference>
<evidence type="ECO:0000256" key="14">
    <source>
        <dbReference type="PIRSR" id="PIRSR006769-1"/>
    </source>
</evidence>
<feature type="binding site" evidence="15">
    <location>
        <position position="162"/>
    </location>
    <ligand>
        <name>NADP(+)</name>
        <dbReference type="ChEBI" id="CHEBI:58349"/>
    </ligand>
</feature>
<dbReference type="GO" id="GO:0008835">
    <property type="term" value="F:diaminohydroxyphosphoribosylaminopyrimidine deaminase activity"/>
    <property type="evidence" value="ECO:0007669"/>
    <property type="project" value="UniProtKB-EC"/>
</dbReference>
<comment type="pathway">
    <text evidence="2 13">Cofactor biosynthesis; riboflavin biosynthesis; 5-amino-6-(D-ribitylamino)uracil from GTP: step 2/4.</text>
</comment>
<dbReference type="SUPFAM" id="SSF53927">
    <property type="entry name" value="Cytidine deaminase-like"/>
    <property type="match status" value="1"/>
</dbReference>
<feature type="binding site" evidence="15">
    <location>
        <position position="291"/>
    </location>
    <ligand>
        <name>substrate</name>
    </ligand>
</feature>
<dbReference type="AlphaFoldDB" id="A0A1W2DAW1"/>
<sequence>MTDELYMQRCLELAIMGMGNVSPNPLVGCVIVSNGKIIGEGYHQKFGEAHAEVNAVKSVIEKYGDQAANLLASATAYVSLEPCAHFGKTPPCADLLIKHQLKRVVIGNKDPFESVDGKGIQKLKNAGIAVVSGILEQECTELNRRFFTRILKQRPYIILKWATTADGYFAPKNTTQEWISGVMAKKLVHKWRTEEDAILVGKQTAIADNPQLNAREWEGKNPVRIVIDRHLKIPQSNHIYNDHAKTVIFNEVKTDVQDNIHYIQMEDMQYYLPQKIAFQLYLMDIQSIIIEGGANILNQFIHANLWDEARVFSSDKIWKEGIASPQIHGLIADQFTIENDKLTIFQNNHS</sequence>
<feature type="binding site" evidence="15">
    <location>
        <position position="215"/>
    </location>
    <ligand>
        <name>substrate</name>
    </ligand>
</feature>
<dbReference type="GO" id="GO:0008703">
    <property type="term" value="F:5-amino-6-(5-phosphoribosylamino)uracil reductase activity"/>
    <property type="evidence" value="ECO:0007669"/>
    <property type="project" value="UniProtKB-EC"/>
</dbReference>
<feature type="domain" description="CMP/dCMP-type deaminase" evidence="17">
    <location>
        <begin position="1"/>
        <end position="131"/>
    </location>
</feature>
<dbReference type="Pfam" id="PF00383">
    <property type="entry name" value="dCMP_cyt_deam_1"/>
    <property type="match status" value="1"/>
</dbReference>
<dbReference type="InterPro" id="IPR016192">
    <property type="entry name" value="APOBEC/CMP_deaminase_Zn-bd"/>
</dbReference>
<feature type="binding site" evidence="15">
    <location>
        <position position="204"/>
    </location>
    <ligand>
        <name>NADP(+)</name>
        <dbReference type="ChEBI" id="CHEBI:58349"/>
    </ligand>
</feature>
<dbReference type="PROSITE" id="PS00903">
    <property type="entry name" value="CYT_DCMP_DEAMINASES_1"/>
    <property type="match status" value="1"/>
</dbReference>
<dbReference type="EMBL" id="FWYB01000006">
    <property type="protein sequence ID" value="SMC94206.1"/>
    <property type="molecule type" value="Genomic_DNA"/>
</dbReference>
<feature type="binding site" evidence="15">
    <location>
        <position position="178"/>
    </location>
    <ligand>
        <name>NADP(+)</name>
        <dbReference type="ChEBI" id="CHEBI:58349"/>
    </ligand>
</feature>
<dbReference type="EC" id="3.5.4.26" evidence="13"/>
<evidence type="ECO:0000256" key="5">
    <source>
        <dbReference type="ARBA" id="ARBA00007417"/>
    </source>
</evidence>
<evidence type="ECO:0000256" key="6">
    <source>
        <dbReference type="ARBA" id="ARBA00022619"/>
    </source>
</evidence>
<evidence type="ECO:0000256" key="2">
    <source>
        <dbReference type="ARBA" id="ARBA00004882"/>
    </source>
</evidence>
<dbReference type="UniPathway" id="UPA00275">
    <property type="reaction ID" value="UER00401"/>
</dbReference>
<evidence type="ECO:0000256" key="15">
    <source>
        <dbReference type="PIRSR" id="PIRSR006769-2"/>
    </source>
</evidence>
<feature type="binding site" evidence="16">
    <location>
        <position position="83"/>
    </location>
    <ligand>
        <name>Zn(2+)</name>
        <dbReference type="ChEBI" id="CHEBI:29105"/>
        <note>catalytic</note>
    </ligand>
</feature>
<dbReference type="Gene3D" id="3.40.140.10">
    <property type="entry name" value="Cytidine Deaminase, domain 2"/>
    <property type="match status" value="1"/>
</dbReference>
<keyword evidence="7 13" id="KW-0479">Metal-binding</keyword>
<dbReference type="STRING" id="475255.SAMN04488101_10660"/>
<reference evidence="18 19" key="1">
    <citation type="submission" date="2017-04" db="EMBL/GenBank/DDBJ databases">
        <authorList>
            <person name="Afonso C.L."/>
            <person name="Miller P.J."/>
            <person name="Scott M.A."/>
            <person name="Spackman E."/>
            <person name="Goraichik I."/>
            <person name="Dimitrov K.M."/>
            <person name="Suarez D.L."/>
            <person name="Swayne D.E."/>
        </authorList>
    </citation>
    <scope>NUCLEOTIDE SEQUENCE [LARGE SCALE GENOMIC DNA]</scope>
    <source>
        <strain evidence="18 19">DSM 19625</strain>
    </source>
</reference>
<comment type="catalytic activity">
    <reaction evidence="13">
        <text>5-amino-6-(5-phospho-D-ribitylamino)uracil + NADP(+) = 5-amino-6-(5-phospho-D-ribosylamino)uracil + NADPH + H(+)</text>
        <dbReference type="Rhea" id="RHEA:17845"/>
        <dbReference type="ChEBI" id="CHEBI:15378"/>
        <dbReference type="ChEBI" id="CHEBI:57783"/>
        <dbReference type="ChEBI" id="CHEBI:58349"/>
        <dbReference type="ChEBI" id="CHEBI:58421"/>
        <dbReference type="ChEBI" id="CHEBI:58453"/>
        <dbReference type="EC" id="1.1.1.193"/>
    </reaction>
</comment>
<organism evidence="18 19">
    <name type="scientific">Pedobacter nyackensis</name>
    <dbReference type="NCBI Taxonomy" id="475255"/>
    <lineage>
        <taxon>Bacteria</taxon>
        <taxon>Pseudomonadati</taxon>
        <taxon>Bacteroidota</taxon>
        <taxon>Sphingobacteriia</taxon>
        <taxon>Sphingobacteriales</taxon>
        <taxon>Sphingobacteriaceae</taxon>
        <taxon>Pedobacter</taxon>
    </lineage>
</organism>
<dbReference type="InterPro" id="IPR016193">
    <property type="entry name" value="Cytidine_deaminase-like"/>
</dbReference>
<evidence type="ECO:0000313" key="18">
    <source>
        <dbReference type="EMBL" id="SMC94206.1"/>
    </source>
</evidence>
<keyword evidence="9 13" id="KW-0862">Zinc</keyword>
<comment type="similarity">
    <text evidence="5 13">In the C-terminal section; belongs to the HTP reductase family.</text>
</comment>
<protein>
    <recommendedName>
        <fullName evidence="13">Riboflavin biosynthesis protein RibD</fullName>
    </recommendedName>
    <domain>
        <recommendedName>
            <fullName evidence="13">Diaminohydroxyphosphoribosylaminopyrimidine deaminase</fullName>
            <shortName evidence="13">DRAP deaminase</shortName>
            <ecNumber evidence="13">3.5.4.26</ecNumber>
        </recommendedName>
        <alternativeName>
            <fullName evidence="13">Riboflavin-specific deaminase</fullName>
        </alternativeName>
    </domain>
    <domain>
        <recommendedName>
            <fullName evidence="13">5-amino-6-(5-phosphoribosylamino)uracil reductase</fullName>
            <ecNumber evidence="13">1.1.1.193</ecNumber>
        </recommendedName>
        <alternativeName>
            <fullName evidence="13">HTP reductase</fullName>
        </alternativeName>
    </domain>
</protein>
<keyword evidence="11 13" id="KW-0560">Oxidoreductase</keyword>
<keyword evidence="12" id="KW-0511">Multifunctional enzyme</keyword>
<keyword evidence="10 13" id="KW-0521">NADP</keyword>
<evidence type="ECO:0000256" key="9">
    <source>
        <dbReference type="ARBA" id="ARBA00022833"/>
    </source>
</evidence>
<dbReference type="PROSITE" id="PS51747">
    <property type="entry name" value="CYT_DCMP_DEAMINASES_2"/>
    <property type="match status" value="1"/>
</dbReference>
<evidence type="ECO:0000256" key="11">
    <source>
        <dbReference type="ARBA" id="ARBA00023002"/>
    </source>
</evidence>
<comment type="pathway">
    <text evidence="3 13">Cofactor biosynthesis; riboflavin biosynthesis; 5-amino-6-(D-ribitylamino)uracil from GTP: step 3/4.</text>
</comment>
<dbReference type="OrthoDB" id="9800865at2"/>
<dbReference type="RefSeq" id="WP_084289672.1">
    <property type="nucleotide sequence ID" value="NZ_FWYB01000006.1"/>
</dbReference>
<gene>
    <name evidence="18" type="ORF">SAMN04488101_10660</name>
</gene>
<dbReference type="Gene3D" id="3.40.430.10">
    <property type="entry name" value="Dihydrofolate Reductase, subunit A"/>
    <property type="match status" value="1"/>
</dbReference>
<dbReference type="Proteomes" id="UP000192678">
    <property type="component" value="Unassembled WGS sequence"/>
</dbReference>
<keyword evidence="19" id="KW-1185">Reference proteome</keyword>
<keyword evidence="8 13" id="KW-0378">Hydrolase</keyword>
<dbReference type="FunFam" id="3.40.140.10:FF:000025">
    <property type="entry name" value="Riboflavin biosynthesis protein RibD"/>
    <property type="match status" value="1"/>
</dbReference>
<feature type="binding site" evidence="16">
    <location>
        <position position="92"/>
    </location>
    <ligand>
        <name>Zn(2+)</name>
        <dbReference type="ChEBI" id="CHEBI:29105"/>
        <note>catalytic</note>
    </ligand>
</feature>
<evidence type="ECO:0000256" key="13">
    <source>
        <dbReference type="PIRNR" id="PIRNR006769"/>
    </source>
</evidence>
<dbReference type="InterPro" id="IPR050765">
    <property type="entry name" value="Riboflavin_Biosynth_HTPR"/>
</dbReference>
<feature type="binding site" evidence="15">
    <location>
        <position position="192"/>
    </location>
    <ligand>
        <name>substrate</name>
    </ligand>
</feature>